<protein>
    <submittedName>
        <fullName evidence="2">MarR family transcriptional regulator</fullName>
    </submittedName>
</protein>
<evidence type="ECO:0000313" key="2">
    <source>
        <dbReference type="EMBL" id="MEQ3363049.1"/>
    </source>
</evidence>
<dbReference type="InterPro" id="IPR036388">
    <property type="entry name" value="WH-like_DNA-bd_sf"/>
</dbReference>
<dbReference type="InterPro" id="IPR000835">
    <property type="entry name" value="HTH_MarR-typ"/>
</dbReference>
<dbReference type="Proteomes" id="UP001487305">
    <property type="component" value="Unassembled WGS sequence"/>
</dbReference>
<dbReference type="EMBL" id="JBBNOP010000006">
    <property type="protein sequence ID" value="MEQ3363049.1"/>
    <property type="molecule type" value="Genomic_DNA"/>
</dbReference>
<dbReference type="SUPFAM" id="SSF46785">
    <property type="entry name" value="Winged helix' DNA-binding domain"/>
    <property type="match status" value="1"/>
</dbReference>
<dbReference type="InterPro" id="IPR036390">
    <property type="entry name" value="WH_DNA-bd_sf"/>
</dbReference>
<accession>A0ABV1JD92</accession>
<sequence>MDAGDWDRVDAGLLWDIFGIHSQIGALLRSEYGGLKGYEIAMLLMLCTSKEPPSIGAIAEALGVTSQYASSVSTSLVERGYAEFNWGESDRRCKLVHLTDCGRSVCRERFLELGGADGPFSLRYSEKDLDALSALRRQVGKAAEAFGA</sequence>
<evidence type="ECO:0000259" key="1">
    <source>
        <dbReference type="SMART" id="SM00347"/>
    </source>
</evidence>
<comment type="caution">
    <text evidence="2">The sequence shown here is derived from an EMBL/GenBank/DDBJ whole genome shotgun (WGS) entry which is preliminary data.</text>
</comment>
<feature type="domain" description="HTH marR-type" evidence="1">
    <location>
        <begin position="31"/>
        <end position="129"/>
    </location>
</feature>
<name>A0ABV1JD92_9ACTN</name>
<dbReference type="Pfam" id="PF01047">
    <property type="entry name" value="MarR"/>
    <property type="match status" value="1"/>
</dbReference>
<reference evidence="2 3" key="1">
    <citation type="submission" date="2024-04" db="EMBL/GenBank/DDBJ databases">
        <title>Human intestinal bacterial collection.</title>
        <authorList>
            <person name="Pauvert C."/>
            <person name="Hitch T.C.A."/>
            <person name="Clavel T."/>
        </authorList>
    </citation>
    <scope>NUCLEOTIDE SEQUENCE [LARGE SCALE GENOMIC DNA]</scope>
    <source>
        <strain evidence="2 3">CLA-KB-H42</strain>
    </source>
</reference>
<evidence type="ECO:0000313" key="3">
    <source>
        <dbReference type="Proteomes" id="UP001487305"/>
    </source>
</evidence>
<dbReference type="RefSeq" id="WP_102375816.1">
    <property type="nucleotide sequence ID" value="NZ_JBBNOP010000006.1"/>
</dbReference>
<gene>
    <name evidence="2" type="ORF">AAA083_08680</name>
</gene>
<proteinExistence type="predicted"/>
<dbReference type="Gene3D" id="1.10.10.10">
    <property type="entry name" value="Winged helix-like DNA-binding domain superfamily/Winged helix DNA-binding domain"/>
    <property type="match status" value="1"/>
</dbReference>
<organism evidence="2 3">
    <name type="scientific">Raoultibacter massiliensis</name>
    <dbReference type="NCBI Taxonomy" id="1852371"/>
    <lineage>
        <taxon>Bacteria</taxon>
        <taxon>Bacillati</taxon>
        <taxon>Actinomycetota</taxon>
        <taxon>Coriobacteriia</taxon>
        <taxon>Eggerthellales</taxon>
        <taxon>Eggerthellaceae</taxon>
        <taxon>Raoultibacter</taxon>
    </lineage>
</organism>
<keyword evidence="3" id="KW-1185">Reference proteome</keyword>
<dbReference type="SMART" id="SM00347">
    <property type="entry name" value="HTH_MARR"/>
    <property type="match status" value="1"/>
</dbReference>